<evidence type="ECO:0000313" key="5">
    <source>
        <dbReference type="EMBL" id="RPB14393.1"/>
    </source>
</evidence>
<dbReference type="GO" id="GO:0007166">
    <property type="term" value="P:cell surface receptor signaling pathway"/>
    <property type="evidence" value="ECO:0007669"/>
    <property type="project" value="InterPro"/>
</dbReference>
<keyword evidence="6" id="KW-1185">Reference proteome</keyword>
<dbReference type="Proteomes" id="UP000277580">
    <property type="component" value="Unassembled WGS sequence"/>
</dbReference>
<dbReference type="Gene3D" id="1.20.930.20">
    <property type="entry name" value="Adaptor protein Cbl, N-terminal domain"/>
    <property type="match status" value="1"/>
</dbReference>
<accession>A0A3N4KV01</accession>
<reference evidence="5 6" key="1">
    <citation type="journal article" date="2018" name="Nat. Ecol. Evol.">
        <title>Pezizomycetes genomes reveal the molecular basis of ectomycorrhizal truffle lifestyle.</title>
        <authorList>
            <person name="Murat C."/>
            <person name="Payen T."/>
            <person name="Noel B."/>
            <person name="Kuo A."/>
            <person name="Morin E."/>
            <person name="Chen J."/>
            <person name="Kohler A."/>
            <person name="Krizsan K."/>
            <person name="Balestrini R."/>
            <person name="Da Silva C."/>
            <person name="Montanini B."/>
            <person name="Hainaut M."/>
            <person name="Levati E."/>
            <person name="Barry K.W."/>
            <person name="Belfiori B."/>
            <person name="Cichocki N."/>
            <person name="Clum A."/>
            <person name="Dockter R.B."/>
            <person name="Fauchery L."/>
            <person name="Guy J."/>
            <person name="Iotti M."/>
            <person name="Le Tacon F."/>
            <person name="Lindquist E.A."/>
            <person name="Lipzen A."/>
            <person name="Malagnac F."/>
            <person name="Mello A."/>
            <person name="Molinier V."/>
            <person name="Miyauchi S."/>
            <person name="Poulain J."/>
            <person name="Riccioni C."/>
            <person name="Rubini A."/>
            <person name="Sitrit Y."/>
            <person name="Splivallo R."/>
            <person name="Traeger S."/>
            <person name="Wang M."/>
            <person name="Zifcakova L."/>
            <person name="Wipf D."/>
            <person name="Zambonelli A."/>
            <person name="Paolocci F."/>
            <person name="Nowrousian M."/>
            <person name="Ottonello S."/>
            <person name="Baldrian P."/>
            <person name="Spatafora J.W."/>
            <person name="Henrissat B."/>
            <person name="Nagy L.G."/>
            <person name="Aury J.M."/>
            <person name="Wincker P."/>
            <person name="Grigoriev I.V."/>
            <person name="Bonfante P."/>
            <person name="Martin F.M."/>
        </authorList>
    </citation>
    <scope>NUCLEOTIDE SEQUENCE [LARGE SCALE GENOMIC DNA]</scope>
    <source>
        <strain evidence="5 6">CCBAS932</strain>
    </source>
</reference>
<evidence type="ECO:0000259" key="4">
    <source>
        <dbReference type="Pfam" id="PF24883"/>
    </source>
</evidence>
<dbReference type="InterPro" id="IPR036537">
    <property type="entry name" value="Adaptor_Cbl_N_dom_sf"/>
</dbReference>
<feature type="coiled-coil region" evidence="2">
    <location>
        <begin position="72"/>
        <end position="119"/>
    </location>
</feature>
<dbReference type="EMBL" id="ML119118">
    <property type="protein sequence ID" value="RPB14393.1"/>
    <property type="molecule type" value="Genomic_DNA"/>
</dbReference>
<protein>
    <recommendedName>
        <fullName evidence="7">NACHT domain-containing protein</fullName>
    </recommendedName>
</protein>
<organism evidence="5 6">
    <name type="scientific">Morchella conica CCBAS932</name>
    <dbReference type="NCBI Taxonomy" id="1392247"/>
    <lineage>
        <taxon>Eukaryota</taxon>
        <taxon>Fungi</taxon>
        <taxon>Dikarya</taxon>
        <taxon>Ascomycota</taxon>
        <taxon>Pezizomycotina</taxon>
        <taxon>Pezizomycetes</taxon>
        <taxon>Pezizales</taxon>
        <taxon>Morchellaceae</taxon>
        <taxon>Morchella</taxon>
    </lineage>
</organism>
<dbReference type="InterPro" id="IPR027417">
    <property type="entry name" value="P-loop_NTPase"/>
</dbReference>
<evidence type="ECO:0000313" key="6">
    <source>
        <dbReference type="Proteomes" id="UP000277580"/>
    </source>
</evidence>
<dbReference type="OrthoDB" id="195446at2759"/>
<dbReference type="InterPro" id="IPR056884">
    <property type="entry name" value="NPHP3-like_N"/>
</dbReference>
<evidence type="ECO:0000256" key="2">
    <source>
        <dbReference type="SAM" id="Coils"/>
    </source>
</evidence>
<evidence type="ECO:0000259" key="3">
    <source>
        <dbReference type="Pfam" id="PF17111"/>
    </source>
</evidence>
<dbReference type="Pfam" id="PF17111">
    <property type="entry name" value="PigL_N"/>
    <property type="match status" value="1"/>
</dbReference>
<dbReference type="InParanoid" id="A0A3N4KV01"/>
<sequence length="460" mass="52568">MAEPLSIAASTIAIVQATQLAGQALIAIHTYYGDVKKAPETARKLVGEIKSLEGILNQMKTYGEENKQSIAIPNLEENLKDCSKSLEKLQAMLYTTQKVSKLKKMLKGLKQALNKQEIADIMSQIQRYKETFSLGLAVENIFITRNVEARVQHIAQEQHIDKINTMKGHSEERWKKILHWVFAGSTSKKHIDITKRRRKETGKWFLQTPGVQSWITDPDSPIVWGHGIPGSGKTFLSSAAIDHVENENLFPTTEINGVAHIYFDYKDQEQQKAIDVLSSLVKQLAYQLPRPLKELEELYERKESKDRRPTTDELLSILLIIFTSFNRVFLIFDALDESDQRKEILPLIQRMSMKKVNVLVTSRPYPEDIQALFGHSTLKVEILAKEEDIVKYIKGKIDEDPRAKRLVGLGNCRGKIVSELVDCAKGMYVYLEKPQFMRSRTLLYVLNFDMYPGFCSFISM</sequence>
<feature type="domain" description="Nephrocystin 3-like N-terminal" evidence="4">
    <location>
        <begin position="201"/>
        <end position="363"/>
    </location>
</feature>
<dbReference type="SUPFAM" id="SSF52540">
    <property type="entry name" value="P-loop containing nucleoside triphosphate hydrolases"/>
    <property type="match status" value="1"/>
</dbReference>
<dbReference type="Pfam" id="PF24883">
    <property type="entry name" value="NPHP3_N"/>
    <property type="match status" value="1"/>
</dbReference>
<dbReference type="Gene3D" id="3.40.50.300">
    <property type="entry name" value="P-loop containing nucleotide triphosphate hydrolases"/>
    <property type="match status" value="1"/>
</dbReference>
<gene>
    <name evidence="5" type="ORF">P167DRAFT_68583</name>
</gene>
<keyword evidence="1" id="KW-0677">Repeat</keyword>
<evidence type="ECO:0008006" key="7">
    <source>
        <dbReference type="Google" id="ProtNLM"/>
    </source>
</evidence>
<proteinExistence type="predicted"/>
<dbReference type="PANTHER" id="PTHR10039:SF16">
    <property type="entry name" value="GPI INOSITOL-DEACYLASE"/>
    <property type="match status" value="1"/>
</dbReference>
<dbReference type="InterPro" id="IPR031348">
    <property type="entry name" value="PigL_N"/>
</dbReference>
<evidence type="ECO:0000256" key="1">
    <source>
        <dbReference type="ARBA" id="ARBA00022737"/>
    </source>
</evidence>
<keyword evidence="2" id="KW-0175">Coiled coil</keyword>
<dbReference type="STRING" id="1392247.A0A3N4KV01"/>
<dbReference type="AlphaFoldDB" id="A0A3N4KV01"/>
<name>A0A3N4KV01_9PEZI</name>
<feature type="domain" description="Azaphilone pigments biosynthesis cluster protein L N-terminal" evidence="3">
    <location>
        <begin position="2"/>
        <end position="171"/>
    </location>
</feature>
<dbReference type="PANTHER" id="PTHR10039">
    <property type="entry name" value="AMELOGENIN"/>
    <property type="match status" value="1"/>
</dbReference>